<comment type="caution">
    <text evidence="3">The sequence shown here is derived from an EMBL/GenBank/DDBJ whole genome shotgun (WGS) entry which is preliminary data.</text>
</comment>
<dbReference type="PROSITE" id="PS01009">
    <property type="entry name" value="CRISP_1"/>
    <property type="match status" value="1"/>
</dbReference>
<gene>
    <name evidence="3" type="ORF">CMEL01_05164</name>
</gene>
<protein>
    <recommendedName>
        <fullName evidence="2">SCP domain-containing protein</fullName>
    </recommendedName>
</protein>
<dbReference type="AlphaFoldDB" id="A0AAI9U858"/>
<keyword evidence="4" id="KW-1185">Reference proteome</keyword>
<organism evidence="3 4">
    <name type="scientific">Colletotrichum melonis</name>
    <dbReference type="NCBI Taxonomy" id="1209925"/>
    <lineage>
        <taxon>Eukaryota</taxon>
        <taxon>Fungi</taxon>
        <taxon>Dikarya</taxon>
        <taxon>Ascomycota</taxon>
        <taxon>Pezizomycotina</taxon>
        <taxon>Sordariomycetes</taxon>
        <taxon>Hypocreomycetidae</taxon>
        <taxon>Glomerellales</taxon>
        <taxon>Glomerellaceae</taxon>
        <taxon>Colletotrichum</taxon>
        <taxon>Colletotrichum acutatum species complex</taxon>
    </lineage>
</organism>
<dbReference type="GO" id="GO:0005576">
    <property type="term" value="C:extracellular region"/>
    <property type="evidence" value="ECO:0007669"/>
    <property type="project" value="InterPro"/>
</dbReference>
<dbReference type="Proteomes" id="UP001239795">
    <property type="component" value="Unassembled WGS sequence"/>
</dbReference>
<feature type="signal peptide" evidence="1">
    <location>
        <begin position="1"/>
        <end position="18"/>
    </location>
</feature>
<dbReference type="EMBL" id="MLGG01000035">
    <property type="protein sequence ID" value="KAK1453505.1"/>
    <property type="molecule type" value="Genomic_DNA"/>
</dbReference>
<name>A0AAI9U858_9PEZI</name>
<evidence type="ECO:0000259" key="2">
    <source>
        <dbReference type="SMART" id="SM00198"/>
    </source>
</evidence>
<dbReference type="InterPro" id="IPR035940">
    <property type="entry name" value="CAP_sf"/>
</dbReference>
<reference evidence="3 4" key="1">
    <citation type="submission" date="2016-10" db="EMBL/GenBank/DDBJ databases">
        <title>The genome sequence of Colletotrichum fioriniae PJ7.</title>
        <authorList>
            <person name="Baroncelli R."/>
        </authorList>
    </citation>
    <scope>NUCLEOTIDE SEQUENCE [LARGE SCALE GENOMIC DNA]</scope>
    <source>
        <strain evidence="3">Col 31</strain>
    </source>
</reference>
<keyword evidence="1" id="KW-0732">Signal</keyword>
<accession>A0AAI9U858</accession>
<dbReference type="InterPro" id="IPR001283">
    <property type="entry name" value="CRISP-related"/>
</dbReference>
<dbReference type="InterPro" id="IPR018244">
    <property type="entry name" value="Allrgn_V5/Tpx1_CS"/>
</dbReference>
<dbReference type="Gene3D" id="3.40.33.10">
    <property type="entry name" value="CAP"/>
    <property type="match status" value="1"/>
</dbReference>
<dbReference type="PRINTS" id="PR00837">
    <property type="entry name" value="V5TPXLIKE"/>
</dbReference>
<dbReference type="SMART" id="SM00198">
    <property type="entry name" value="SCP"/>
    <property type="match status" value="1"/>
</dbReference>
<proteinExistence type="predicted"/>
<feature type="domain" description="SCP" evidence="2">
    <location>
        <begin position="43"/>
        <end position="171"/>
    </location>
</feature>
<sequence length="528" mass="59695">MHLTEALALALLHTLVSAQTVVTTITEAPPSPTAEPQWTSDNTFTSAVLNSTNFYRGEHNASFVTWNETLAEFATDYLDDMSGDSCDFEHSGGPYGENLAKGYPNTTASVEAWGEERDDYNFKKGEFDEETGHFTQLVWKDTTDVGCGRKLCGDGQWYLVCEYWPRGNVVGQFTEEVQSQESLGVRMSSSITPCLLIRDSETHSSEPLPNILHTSRAHLIIPVTAAHSINAFEIAQSPFEGSLLSLIEAQLIKMSIQQTFPSPDPRFYKYRRGRENRDKDGQAMARVEGLFTSMFRCEQSGITYAAGSWGYTVLRTAYSQESNTLWPIAMDKLNRWVTQYFIHANRLVMNKPDGEVNEELARRFILEVVEDKESEKLKVPDLSIASQETVQTLTQVFEEWRRGAIGDISSGLGESPRFCDFLVIDEASVRSLAALPDDLPSTELVPRAERRARNHIWAGVHVWLVDSLAVRRFSGTEDEDNYDGWMRLSPHDLADAWFEKVERSSSENWTFERVDIPEGSGEKWYTQR</sequence>
<evidence type="ECO:0000313" key="3">
    <source>
        <dbReference type="EMBL" id="KAK1453505.1"/>
    </source>
</evidence>
<dbReference type="PANTHER" id="PTHR10334">
    <property type="entry name" value="CYSTEINE-RICH SECRETORY PROTEIN-RELATED"/>
    <property type="match status" value="1"/>
</dbReference>
<evidence type="ECO:0000313" key="4">
    <source>
        <dbReference type="Proteomes" id="UP001239795"/>
    </source>
</evidence>
<dbReference type="SUPFAM" id="SSF55797">
    <property type="entry name" value="PR-1-like"/>
    <property type="match status" value="1"/>
</dbReference>
<dbReference type="Pfam" id="PF00188">
    <property type="entry name" value="CAP"/>
    <property type="match status" value="1"/>
</dbReference>
<evidence type="ECO:0000256" key="1">
    <source>
        <dbReference type="SAM" id="SignalP"/>
    </source>
</evidence>
<feature type="chain" id="PRO_5042613519" description="SCP domain-containing protein" evidence="1">
    <location>
        <begin position="19"/>
        <end position="528"/>
    </location>
</feature>
<dbReference type="InterPro" id="IPR014044">
    <property type="entry name" value="CAP_dom"/>
</dbReference>